<evidence type="ECO:0008006" key="3">
    <source>
        <dbReference type="Google" id="ProtNLM"/>
    </source>
</evidence>
<proteinExistence type="predicted"/>
<reference evidence="1 2" key="1">
    <citation type="submission" date="2017-12" db="EMBL/GenBank/DDBJ databases">
        <title>Hemimetabolous genomes reveal molecular basis of termite eusociality.</title>
        <authorList>
            <person name="Harrison M.C."/>
            <person name="Jongepier E."/>
            <person name="Robertson H.M."/>
            <person name="Arning N."/>
            <person name="Bitard-Feildel T."/>
            <person name="Chao H."/>
            <person name="Childers C.P."/>
            <person name="Dinh H."/>
            <person name="Doddapaneni H."/>
            <person name="Dugan S."/>
            <person name="Gowin J."/>
            <person name="Greiner C."/>
            <person name="Han Y."/>
            <person name="Hu H."/>
            <person name="Hughes D.S.T."/>
            <person name="Huylmans A.-K."/>
            <person name="Kemena C."/>
            <person name="Kremer L.P.M."/>
            <person name="Lee S.L."/>
            <person name="Lopez-Ezquerra A."/>
            <person name="Mallet L."/>
            <person name="Monroy-Kuhn J.M."/>
            <person name="Moser A."/>
            <person name="Murali S.C."/>
            <person name="Muzny D.M."/>
            <person name="Otani S."/>
            <person name="Piulachs M.-D."/>
            <person name="Poelchau M."/>
            <person name="Qu J."/>
            <person name="Schaub F."/>
            <person name="Wada-Katsumata A."/>
            <person name="Worley K.C."/>
            <person name="Xie Q."/>
            <person name="Ylla G."/>
            <person name="Poulsen M."/>
            <person name="Gibbs R.A."/>
            <person name="Schal C."/>
            <person name="Richards S."/>
            <person name="Belles X."/>
            <person name="Korb J."/>
            <person name="Bornberg-Bauer E."/>
        </authorList>
    </citation>
    <scope>NUCLEOTIDE SEQUENCE [LARGE SCALE GENOMIC DNA]</scope>
    <source>
        <tissue evidence="1">Whole body</tissue>
    </source>
</reference>
<dbReference type="Proteomes" id="UP000235965">
    <property type="component" value="Unassembled WGS sequence"/>
</dbReference>
<dbReference type="InParanoid" id="A0A2J7RDI0"/>
<organism evidence="1 2">
    <name type="scientific">Cryptotermes secundus</name>
    <dbReference type="NCBI Taxonomy" id="105785"/>
    <lineage>
        <taxon>Eukaryota</taxon>
        <taxon>Metazoa</taxon>
        <taxon>Ecdysozoa</taxon>
        <taxon>Arthropoda</taxon>
        <taxon>Hexapoda</taxon>
        <taxon>Insecta</taxon>
        <taxon>Pterygota</taxon>
        <taxon>Neoptera</taxon>
        <taxon>Polyneoptera</taxon>
        <taxon>Dictyoptera</taxon>
        <taxon>Blattodea</taxon>
        <taxon>Blattoidea</taxon>
        <taxon>Termitoidae</taxon>
        <taxon>Kalotermitidae</taxon>
        <taxon>Cryptotermitinae</taxon>
        <taxon>Cryptotermes</taxon>
    </lineage>
</organism>
<accession>A0A2J7RDI0</accession>
<protein>
    <recommendedName>
        <fullName evidence="3">Reverse transcriptase domain-containing protein</fullName>
    </recommendedName>
</protein>
<gene>
    <name evidence="1" type="ORF">B7P43_G09917</name>
</gene>
<dbReference type="EMBL" id="NEVH01005290">
    <property type="protein sequence ID" value="PNF38893.1"/>
    <property type="molecule type" value="Genomic_DNA"/>
</dbReference>
<name>A0A2J7RDI0_9NEOP</name>
<evidence type="ECO:0000313" key="1">
    <source>
        <dbReference type="EMBL" id="PNF38893.1"/>
    </source>
</evidence>
<comment type="caution">
    <text evidence="1">The sequence shown here is derived from an EMBL/GenBank/DDBJ whole genome shotgun (WGS) entry which is preliminary data.</text>
</comment>
<keyword evidence="2" id="KW-1185">Reference proteome</keyword>
<dbReference type="AlphaFoldDB" id="A0A2J7RDI0"/>
<evidence type="ECO:0000313" key="2">
    <source>
        <dbReference type="Proteomes" id="UP000235965"/>
    </source>
</evidence>
<sequence>MKLINMCLNETYNKYHILEYAIRLDVNAEKTKCMFLPCHQNAGQNHNIKTANLSFKRTVQFRCFGTTVTIQSLIQEEIKWRLNSGNPCYHSVKNILSSHPLSKNVKINSRTIILSVILYGCIKSRRMMWADHVAQMRAKRNTCSILMGKNRRKEATRKPWI</sequence>